<feature type="region of interest" description="Disordered" evidence="1">
    <location>
        <begin position="223"/>
        <end position="308"/>
    </location>
</feature>
<dbReference type="EMBL" id="VNIM01000010">
    <property type="protein sequence ID" value="TVV76422.1"/>
    <property type="molecule type" value="Genomic_DNA"/>
</dbReference>
<name>A0A558RAW4_9SPHN</name>
<dbReference type="AlphaFoldDB" id="A0A558RAW4"/>
<feature type="compositionally biased region" description="Basic residues" evidence="1">
    <location>
        <begin position="257"/>
        <end position="266"/>
    </location>
</feature>
<keyword evidence="4" id="KW-1185">Reference proteome</keyword>
<dbReference type="Pfam" id="PF10412">
    <property type="entry name" value="TrwB_AAD_bind"/>
    <property type="match status" value="1"/>
</dbReference>
<accession>A0A558RAW4</accession>
<sequence length="308" mass="33942">MTLILRGSRDTIPPNILSDLIAEARAGDGRLVVVDEGEGLPARFADPDIDLLLDPARGNWDFFADHDCDHDRDMTRAAKAITAGAEVPPAALGLARRIIAELLHDVTRYSGADLAALSERVGTVGYDGVIVWMRALRLADDVDRDRIAWAVPAILADAGGFARRDPRMPLVGIRRRFAGSPRRILFIAAGEMHGACRSVAAAVACIVAHETEHDRTVRIATHRKDFERGEPHDAYGYDRPSRRRDARPGARSADRPLHHHRQRRGLAVRPGDRGGAHPQRGRARLPEERRGTGAAWQPLRCVAPKTRR</sequence>
<comment type="caution">
    <text evidence="3">The sequence shown here is derived from an EMBL/GenBank/DDBJ whole genome shotgun (WGS) entry which is preliminary data.</text>
</comment>
<organism evidence="3 4">
    <name type="scientific">Alterirhizorhabdus solaris</name>
    <dbReference type="NCBI Taxonomy" id="2529389"/>
    <lineage>
        <taxon>Bacteria</taxon>
        <taxon>Pseudomonadati</taxon>
        <taxon>Pseudomonadota</taxon>
        <taxon>Alphaproteobacteria</taxon>
        <taxon>Sphingomonadales</taxon>
        <taxon>Rhizorhabdaceae</taxon>
        <taxon>Alterirhizorhabdus</taxon>
    </lineage>
</organism>
<proteinExistence type="predicted"/>
<protein>
    <recommendedName>
        <fullName evidence="2">Type IV secretion system coupling protein TraD DNA-binding domain-containing protein</fullName>
    </recommendedName>
</protein>
<feature type="domain" description="Type IV secretion system coupling protein TraD DNA-binding" evidence="2">
    <location>
        <begin position="15"/>
        <end position="132"/>
    </location>
</feature>
<evidence type="ECO:0000259" key="2">
    <source>
        <dbReference type="Pfam" id="PF10412"/>
    </source>
</evidence>
<dbReference type="OrthoDB" id="7544870at2"/>
<evidence type="ECO:0000313" key="3">
    <source>
        <dbReference type="EMBL" id="TVV76422.1"/>
    </source>
</evidence>
<evidence type="ECO:0000256" key="1">
    <source>
        <dbReference type="SAM" id="MobiDB-lite"/>
    </source>
</evidence>
<feature type="compositionally biased region" description="Basic and acidic residues" evidence="1">
    <location>
        <begin position="246"/>
        <end position="256"/>
    </location>
</feature>
<evidence type="ECO:0000313" key="4">
    <source>
        <dbReference type="Proteomes" id="UP000318681"/>
    </source>
</evidence>
<feature type="compositionally biased region" description="Basic and acidic residues" evidence="1">
    <location>
        <begin position="223"/>
        <end position="240"/>
    </location>
</feature>
<dbReference type="InterPro" id="IPR019476">
    <property type="entry name" value="T4SS_TraD_DNA-bd"/>
</dbReference>
<reference evidence="3 4" key="1">
    <citation type="submission" date="2019-07" db="EMBL/GenBank/DDBJ databases">
        <title>Sphingomonas solaris sp. nov., isolated from a solar panel from Boston, Massachusetts.</title>
        <authorList>
            <person name="Tanner K."/>
            <person name="Pascual J."/>
            <person name="Mancuso C."/>
            <person name="Pereto J."/>
            <person name="Khalil A."/>
            <person name="Vilanova C."/>
        </authorList>
    </citation>
    <scope>NUCLEOTIDE SEQUENCE [LARGE SCALE GENOMIC DNA]</scope>
    <source>
        <strain evidence="3 4">R4DWN</strain>
    </source>
</reference>
<gene>
    <name evidence="3" type="ORF">FOY91_04135</name>
</gene>
<dbReference type="Proteomes" id="UP000318681">
    <property type="component" value="Unassembled WGS sequence"/>
</dbReference>